<protein>
    <submittedName>
        <fullName evidence="1">Uncharacterized protein</fullName>
    </submittedName>
</protein>
<gene>
    <name evidence="1" type="ORF">L1987_49343</name>
</gene>
<accession>A0ACB9FVD7</accession>
<evidence type="ECO:0000313" key="1">
    <source>
        <dbReference type="EMBL" id="KAI3774781.1"/>
    </source>
</evidence>
<dbReference type="EMBL" id="CM042033">
    <property type="protein sequence ID" value="KAI3774781.1"/>
    <property type="molecule type" value="Genomic_DNA"/>
</dbReference>
<keyword evidence="2" id="KW-1185">Reference proteome</keyword>
<comment type="caution">
    <text evidence="1">The sequence shown here is derived from an EMBL/GenBank/DDBJ whole genome shotgun (WGS) entry which is preliminary data.</text>
</comment>
<reference evidence="2" key="1">
    <citation type="journal article" date="2022" name="Mol. Ecol. Resour.">
        <title>The genomes of chicory, endive, great burdock and yacon provide insights into Asteraceae palaeo-polyploidization history and plant inulin production.</title>
        <authorList>
            <person name="Fan W."/>
            <person name="Wang S."/>
            <person name="Wang H."/>
            <person name="Wang A."/>
            <person name="Jiang F."/>
            <person name="Liu H."/>
            <person name="Zhao H."/>
            <person name="Xu D."/>
            <person name="Zhang Y."/>
        </authorList>
    </citation>
    <scope>NUCLEOTIDE SEQUENCE [LARGE SCALE GENOMIC DNA]</scope>
    <source>
        <strain evidence="2">cv. Yunnan</strain>
    </source>
</reference>
<name>A0ACB9FVD7_9ASTR</name>
<organism evidence="1 2">
    <name type="scientific">Smallanthus sonchifolius</name>
    <dbReference type="NCBI Taxonomy" id="185202"/>
    <lineage>
        <taxon>Eukaryota</taxon>
        <taxon>Viridiplantae</taxon>
        <taxon>Streptophyta</taxon>
        <taxon>Embryophyta</taxon>
        <taxon>Tracheophyta</taxon>
        <taxon>Spermatophyta</taxon>
        <taxon>Magnoliopsida</taxon>
        <taxon>eudicotyledons</taxon>
        <taxon>Gunneridae</taxon>
        <taxon>Pentapetalae</taxon>
        <taxon>asterids</taxon>
        <taxon>campanulids</taxon>
        <taxon>Asterales</taxon>
        <taxon>Asteraceae</taxon>
        <taxon>Asteroideae</taxon>
        <taxon>Heliantheae alliance</taxon>
        <taxon>Millerieae</taxon>
        <taxon>Smallanthus</taxon>
    </lineage>
</organism>
<proteinExistence type="predicted"/>
<evidence type="ECO:0000313" key="2">
    <source>
        <dbReference type="Proteomes" id="UP001056120"/>
    </source>
</evidence>
<reference evidence="1 2" key="2">
    <citation type="journal article" date="2022" name="Mol. Ecol. Resour.">
        <title>The genomes of chicory, endive, great burdock and yacon provide insights into Asteraceae paleo-polyploidization history and plant inulin production.</title>
        <authorList>
            <person name="Fan W."/>
            <person name="Wang S."/>
            <person name="Wang H."/>
            <person name="Wang A."/>
            <person name="Jiang F."/>
            <person name="Liu H."/>
            <person name="Zhao H."/>
            <person name="Xu D."/>
            <person name="Zhang Y."/>
        </authorList>
    </citation>
    <scope>NUCLEOTIDE SEQUENCE [LARGE SCALE GENOMIC DNA]</scope>
    <source>
        <strain evidence="2">cv. Yunnan</strain>
        <tissue evidence="1">Leaves</tissue>
    </source>
</reference>
<dbReference type="Proteomes" id="UP001056120">
    <property type="component" value="Linkage Group LG16"/>
</dbReference>
<sequence>MEDKAGWPNEIFDDYKPDCTLETKAKTNCSHITSPNALFAFRRLKDKQIGHDSMPVIPDLLYALKF</sequence>